<accession>L1J946</accession>
<proteinExistence type="predicted"/>
<dbReference type="GeneID" id="17301625"/>
<dbReference type="Proteomes" id="UP000011087">
    <property type="component" value="Unassembled WGS sequence"/>
</dbReference>
<evidence type="ECO:0000313" key="3">
    <source>
        <dbReference type="EnsemblProtists" id="EKX45051"/>
    </source>
</evidence>
<dbReference type="PaxDb" id="55529-EKX45051"/>
<evidence type="ECO:0000313" key="2">
    <source>
        <dbReference type="EMBL" id="EKX45051.1"/>
    </source>
</evidence>
<sequence>MGTTLGPSFWIPSLLPRVHDDPWSYRPEEDEETILALEENNWDKKISALKQVNSKGQPMGNVLIEQVEEDPEMEESVSEEFAEANTSTP</sequence>
<dbReference type="EnsemblProtists" id="EKX45051">
    <property type="protein sequence ID" value="EKX45051"/>
    <property type="gene ID" value="GUITHDRAFT_109094"/>
</dbReference>
<feature type="region of interest" description="Disordered" evidence="1">
    <location>
        <begin position="69"/>
        <end position="89"/>
    </location>
</feature>
<dbReference type="KEGG" id="gtt:GUITHDRAFT_109094"/>
<dbReference type="AlphaFoldDB" id="L1J946"/>
<dbReference type="HOGENOM" id="CLU_2459485_0_0_1"/>
<dbReference type="RefSeq" id="XP_005832031.1">
    <property type="nucleotide sequence ID" value="XM_005831974.1"/>
</dbReference>
<evidence type="ECO:0000256" key="1">
    <source>
        <dbReference type="SAM" id="MobiDB-lite"/>
    </source>
</evidence>
<dbReference type="EMBL" id="JH993001">
    <property type="protein sequence ID" value="EKX45051.1"/>
    <property type="molecule type" value="Genomic_DNA"/>
</dbReference>
<reference evidence="4" key="2">
    <citation type="submission" date="2012-11" db="EMBL/GenBank/DDBJ databases">
        <authorList>
            <person name="Kuo A."/>
            <person name="Curtis B.A."/>
            <person name="Tanifuji G."/>
            <person name="Burki F."/>
            <person name="Gruber A."/>
            <person name="Irimia M."/>
            <person name="Maruyama S."/>
            <person name="Arias M.C."/>
            <person name="Ball S.G."/>
            <person name="Gile G.H."/>
            <person name="Hirakawa Y."/>
            <person name="Hopkins J.F."/>
            <person name="Rensing S.A."/>
            <person name="Schmutz J."/>
            <person name="Symeonidi A."/>
            <person name="Elias M."/>
            <person name="Eveleigh R.J."/>
            <person name="Herman E.K."/>
            <person name="Klute M.J."/>
            <person name="Nakayama T."/>
            <person name="Obornik M."/>
            <person name="Reyes-Prieto A."/>
            <person name="Armbrust E.V."/>
            <person name="Aves S.J."/>
            <person name="Beiko R.G."/>
            <person name="Coutinho P."/>
            <person name="Dacks J.B."/>
            <person name="Durnford D.G."/>
            <person name="Fast N.M."/>
            <person name="Green B.R."/>
            <person name="Grisdale C."/>
            <person name="Hempe F."/>
            <person name="Henrissat B."/>
            <person name="Hoppner M.P."/>
            <person name="Ishida K.-I."/>
            <person name="Kim E."/>
            <person name="Koreny L."/>
            <person name="Kroth P.G."/>
            <person name="Liu Y."/>
            <person name="Malik S.-B."/>
            <person name="Maier U.G."/>
            <person name="McRose D."/>
            <person name="Mock T."/>
            <person name="Neilson J.A."/>
            <person name="Onodera N.T."/>
            <person name="Poole A.M."/>
            <person name="Pritham E.J."/>
            <person name="Richards T.A."/>
            <person name="Rocap G."/>
            <person name="Roy S.W."/>
            <person name="Sarai C."/>
            <person name="Schaack S."/>
            <person name="Shirato S."/>
            <person name="Slamovits C.H."/>
            <person name="Spencer D.F."/>
            <person name="Suzuki S."/>
            <person name="Worden A.Z."/>
            <person name="Zauner S."/>
            <person name="Barry K."/>
            <person name="Bell C."/>
            <person name="Bharti A.K."/>
            <person name="Crow J.A."/>
            <person name="Grimwood J."/>
            <person name="Kramer R."/>
            <person name="Lindquist E."/>
            <person name="Lucas S."/>
            <person name="Salamov A."/>
            <person name="McFadden G.I."/>
            <person name="Lane C.E."/>
            <person name="Keeling P.J."/>
            <person name="Gray M.W."/>
            <person name="Grigoriev I.V."/>
            <person name="Archibald J.M."/>
        </authorList>
    </citation>
    <scope>NUCLEOTIDE SEQUENCE</scope>
    <source>
        <strain evidence="4">CCMP2712</strain>
    </source>
</reference>
<name>L1J946_GUITC</name>
<protein>
    <submittedName>
        <fullName evidence="2 3">Uncharacterized protein</fullName>
    </submittedName>
</protein>
<reference evidence="2 4" key="1">
    <citation type="journal article" date="2012" name="Nature">
        <title>Algal genomes reveal evolutionary mosaicism and the fate of nucleomorphs.</title>
        <authorList>
            <consortium name="DOE Joint Genome Institute"/>
            <person name="Curtis B.A."/>
            <person name="Tanifuji G."/>
            <person name="Burki F."/>
            <person name="Gruber A."/>
            <person name="Irimia M."/>
            <person name="Maruyama S."/>
            <person name="Arias M.C."/>
            <person name="Ball S.G."/>
            <person name="Gile G.H."/>
            <person name="Hirakawa Y."/>
            <person name="Hopkins J.F."/>
            <person name="Kuo A."/>
            <person name="Rensing S.A."/>
            <person name="Schmutz J."/>
            <person name="Symeonidi A."/>
            <person name="Elias M."/>
            <person name="Eveleigh R.J."/>
            <person name="Herman E.K."/>
            <person name="Klute M.J."/>
            <person name="Nakayama T."/>
            <person name="Obornik M."/>
            <person name="Reyes-Prieto A."/>
            <person name="Armbrust E.V."/>
            <person name="Aves S.J."/>
            <person name="Beiko R.G."/>
            <person name="Coutinho P."/>
            <person name="Dacks J.B."/>
            <person name="Durnford D.G."/>
            <person name="Fast N.M."/>
            <person name="Green B.R."/>
            <person name="Grisdale C.J."/>
            <person name="Hempel F."/>
            <person name="Henrissat B."/>
            <person name="Hoppner M.P."/>
            <person name="Ishida K."/>
            <person name="Kim E."/>
            <person name="Koreny L."/>
            <person name="Kroth P.G."/>
            <person name="Liu Y."/>
            <person name="Malik S.B."/>
            <person name="Maier U.G."/>
            <person name="McRose D."/>
            <person name="Mock T."/>
            <person name="Neilson J.A."/>
            <person name="Onodera N.T."/>
            <person name="Poole A.M."/>
            <person name="Pritham E.J."/>
            <person name="Richards T.A."/>
            <person name="Rocap G."/>
            <person name="Roy S.W."/>
            <person name="Sarai C."/>
            <person name="Schaack S."/>
            <person name="Shirato S."/>
            <person name="Slamovits C.H."/>
            <person name="Spencer D.F."/>
            <person name="Suzuki S."/>
            <person name="Worden A.Z."/>
            <person name="Zauner S."/>
            <person name="Barry K."/>
            <person name="Bell C."/>
            <person name="Bharti A.K."/>
            <person name="Crow J.A."/>
            <person name="Grimwood J."/>
            <person name="Kramer R."/>
            <person name="Lindquist E."/>
            <person name="Lucas S."/>
            <person name="Salamov A."/>
            <person name="McFadden G.I."/>
            <person name="Lane C.E."/>
            <person name="Keeling P.J."/>
            <person name="Gray M.W."/>
            <person name="Grigoriev I.V."/>
            <person name="Archibald J.M."/>
        </authorList>
    </citation>
    <scope>NUCLEOTIDE SEQUENCE</scope>
    <source>
        <strain evidence="2 4">CCMP2712</strain>
    </source>
</reference>
<gene>
    <name evidence="2" type="ORF">GUITHDRAFT_109094</name>
</gene>
<feature type="compositionally biased region" description="Acidic residues" evidence="1">
    <location>
        <begin position="69"/>
        <end position="82"/>
    </location>
</feature>
<reference evidence="3" key="3">
    <citation type="submission" date="2016-03" db="UniProtKB">
        <authorList>
            <consortium name="EnsemblProtists"/>
        </authorList>
    </citation>
    <scope>IDENTIFICATION</scope>
</reference>
<evidence type="ECO:0000313" key="4">
    <source>
        <dbReference type="Proteomes" id="UP000011087"/>
    </source>
</evidence>
<keyword evidence="4" id="KW-1185">Reference proteome</keyword>
<organism evidence="2">
    <name type="scientific">Guillardia theta (strain CCMP2712)</name>
    <name type="common">Cryptophyte</name>
    <dbReference type="NCBI Taxonomy" id="905079"/>
    <lineage>
        <taxon>Eukaryota</taxon>
        <taxon>Cryptophyceae</taxon>
        <taxon>Pyrenomonadales</taxon>
        <taxon>Geminigeraceae</taxon>
        <taxon>Guillardia</taxon>
    </lineage>
</organism>